<dbReference type="PANTHER" id="PTHR24198:SF165">
    <property type="entry name" value="ANKYRIN REPEAT-CONTAINING PROTEIN-RELATED"/>
    <property type="match status" value="1"/>
</dbReference>
<dbReference type="AlphaFoldDB" id="A0A078AYU8"/>
<keyword evidence="5" id="KW-1185">Reference proteome</keyword>
<dbReference type="Pfam" id="PF12796">
    <property type="entry name" value="Ank_2"/>
    <property type="match status" value="1"/>
</dbReference>
<keyword evidence="2 3" id="KW-0040">ANK repeat</keyword>
<evidence type="ECO:0000313" key="5">
    <source>
        <dbReference type="Proteomes" id="UP000039865"/>
    </source>
</evidence>
<dbReference type="EMBL" id="CCKQ01015526">
    <property type="protein sequence ID" value="CDW87339.1"/>
    <property type="molecule type" value="Genomic_DNA"/>
</dbReference>
<accession>A0A078AYU8</accession>
<evidence type="ECO:0000256" key="1">
    <source>
        <dbReference type="ARBA" id="ARBA00022737"/>
    </source>
</evidence>
<feature type="repeat" description="ANK" evidence="3">
    <location>
        <begin position="180"/>
        <end position="212"/>
    </location>
</feature>
<protein>
    <submittedName>
        <fullName evidence="4">Ankyrin repeat</fullName>
    </submittedName>
</protein>
<dbReference type="PROSITE" id="PS50088">
    <property type="entry name" value="ANK_REPEAT"/>
    <property type="match status" value="1"/>
</dbReference>
<keyword evidence="1" id="KW-0677">Repeat</keyword>
<dbReference type="InParanoid" id="A0A078AYU8"/>
<sequence>MGNNQVTEPPQQILQEAAQNFQEQLQIDREQEEKKWRDQLKVSDMVDANLDIYNTDQFCWGQAQIIKTDGIILELQFLYELNIPKIISAEFQAGSPYKAAKIGFRIYCENGIERDHLGKFNGQPESADKYITLYSTRIKPLGSQTLKPFKVIYAASFGTLSQLKQLIERDGYLINELSNYKETPIFMACYHGRQEIVEYLIEKKAFINIKTNYYLTPIQAAMITGREKIVKLLLENRAQPSLECQCYYTKQLLDNLKPEVTQVIFEHHEWKIVKQDLVAIDKILKEKPANQFQKINQNIMRKIINEYI</sequence>
<dbReference type="Proteomes" id="UP000039865">
    <property type="component" value="Unassembled WGS sequence"/>
</dbReference>
<dbReference type="SUPFAM" id="SSF48403">
    <property type="entry name" value="Ankyrin repeat"/>
    <property type="match status" value="1"/>
</dbReference>
<dbReference type="PANTHER" id="PTHR24198">
    <property type="entry name" value="ANKYRIN REPEAT AND PROTEIN KINASE DOMAIN-CONTAINING PROTEIN"/>
    <property type="match status" value="1"/>
</dbReference>
<proteinExistence type="predicted"/>
<reference evidence="4 5" key="1">
    <citation type="submission" date="2014-06" db="EMBL/GenBank/DDBJ databases">
        <authorList>
            <person name="Swart Estienne"/>
        </authorList>
    </citation>
    <scope>NUCLEOTIDE SEQUENCE [LARGE SCALE GENOMIC DNA]</scope>
    <source>
        <strain evidence="4 5">130c</strain>
    </source>
</reference>
<dbReference type="Gene3D" id="1.25.40.20">
    <property type="entry name" value="Ankyrin repeat-containing domain"/>
    <property type="match status" value="1"/>
</dbReference>
<dbReference type="InterPro" id="IPR036770">
    <property type="entry name" value="Ankyrin_rpt-contain_sf"/>
</dbReference>
<evidence type="ECO:0000256" key="3">
    <source>
        <dbReference type="PROSITE-ProRule" id="PRU00023"/>
    </source>
</evidence>
<dbReference type="OrthoDB" id="161570at2759"/>
<organism evidence="4 5">
    <name type="scientific">Stylonychia lemnae</name>
    <name type="common">Ciliate</name>
    <dbReference type="NCBI Taxonomy" id="5949"/>
    <lineage>
        <taxon>Eukaryota</taxon>
        <taxon>Sar</taxon>
        <taxon>Alveolata</taxon>
        <taxon>Ciliophora</taxon>
        <taxon>Intramacronucleata</taxon>
        <taxon>Spirotrichea</taxon>
        <taxon>Stichotrichia</taxon>
        <taxon>Sporadotrichida</taxon>
        <taxon>Oxytrichidae</taxon>
        <taxon>Stylonychinae</taxon>
        <taxon>Stylonychia</taxon>
    </lineage>
</organism>
<gene>
    <name evidence="4" type="primary">Contig10268.g10954</name>
    <name evidence="4" type="ORF">STYLEM_16442</name>
</gene>
<evidence type="ECO:0000313" key="4">
    <source>
        <dbReference type="EMBL" id="CDW87339.1"/>
    </source>
</evidence>
<dbReference type="SMART" id="SM00248">
    <property type="entry name" value="ANK"/>
    <property type="match status" value="2"/>
</dbReference>
<name>A0A078AYU8_STYLE</name>
<dbReference type="InterPro" id="IPR002110">
    <property type="entry name" value="Ankyrin_rpt"/>
</dbReference>
<evidence type="ECO:0000256" key="2">
    <source>
        <dbReference type="ARBA" id="ARBA00023043"/>
    </source>
</evidence>